<organism evidence="1">
    <name type="scientific">Lentimicrobium saccharophilum</name>
    <dbReference type="NCBI Taxonomy" id="1678841"/>
    <lineage>
        <taxon>Bacteria</taxon>
        <taxon>Pseudomonadati</taxon>
        <taxon>Bacteroidota</taxon>
        <taxon>Bacteroidia</taxon>
        <taxon>Bacteroidales</taxon>
        <taxon>Lentimicrobiaceae</taxon>
        <taxon>Lentimicrobium</taxon>
    </lineage>
</organism>
<proteinExistence type="predicted"/>
<accession>A0A0S7BZ56</accession>
<evidence type="ECO:0000313" key="1">
    <source>
        <dbReference type="EMBL" id="GAP43883.1"/>
    </source>
</evidence>
<evidence type="ECO:0000313" key="2">
    <source>
        <dbReference type="Proteomes" id="UP000053091"/>
    </source>
</evidence>
<dbReference type="RefSeq" id="WP_062041746.1">
    <property type="nucleotide sequence ID" value="NZ_DF968182.1"/>
</dbReference>
<dbReference type="AlphaFoldDB" id="A0A0S7BZ56"/>
<gene>
    <name evidence="1" type="ORF">TBC1_112041</name>
</gene>
<sequence length="213" mass="23925">MRKSYYILMAILTWFILSSRSCGPEEEKKAGREKADLEQSRERIRTEFGADILSEQSLRAFEINAKQKIVDYGDYLGIAFNKNLDTALRAEAERMISNMFTSEDIALNRHLGLITNNKILKNKGVTGLHNASGFQSISFQIEDVCIAALLRPAGESCYTGKLNFSCTTSTSTKQDTVNLGKEKLSALFYARKLPKAFGNDTLLMWSVFLGEIR</sequence>
<dbReference type="EMBL" id="DF968182">
    <property type="protein sequence ID" value="GAP43883.1"/>
    <property type="molecule type" value="Genomic_DNA"/>
</dbReference>
<name>A0A0S7BZ56_9BACT</name>
<dbReference type="STRING" id="1678841.TBC1_112041"/>
<reference evidence="1" key="1">
    <citation type="journal article" date="2015" name="Genome Announc.">
        <title>Draft Genome Sequence of Bacteroidales Strain TBC1, a Novel Isolate from a Methanogenic Wastewater Treatment System.</title>
        <authorList>
            <person name="Tourlousse D.M."/>
            <person name="Matsuura N."/>
            <person name="Sun L."/>
            <person name="Toyonaga M."/>
            <person name="Kuroda K."/>
            <person name="Ohashi A."/>
            <person name="Cruz R."/>
            <person name="Yamaguchi T."/>
            <person name="Sekiguchi Y."/>
        </authorList>
    </citation>
    <scope>NUCLEOTIDE SEQUENCE [LARGE SCALE GENOMIC DNA]</scope>
    <source>
        <strain evidence="1">TBC1</strain>
    </source>
</reference>
<keyword evidence="2" id="KW-1185">Reference proteome</keyword>
<protein>
    <submittedName>
        <fullName evidence="1">Uncharacterized protein</fullName>
    </submittedName>
</protein>
<dbReference type="Proteomes" id="UP000053091">
    <property type="component" value="Unassembled WGS sequence"/>
</dbReference>